<evidence type="ECO:0000313" key="1">
    <source>
        <dbReference type="EMBL" id="MPC96665.1"/>
    </source>
</evidence>
<dbReference type="AlphaFoldDB" id="A0A5B7JQ18"/>
<gene>
    <name evidence="1" type="ORF">E2C01_091936</name>
</gene>
<reference evidence="1 2" key="1">
    <citation type="submission" date="2019-05" db="EMBL/GenBank/DDBJ databases">
        <title>Another draft genome of Portunus trituberculatus and its Hox gene families provides insights of decapod evolution.</title>
        <authorList>
            <person name="Jeong J.-H."/>
            <person name="Song I."/>
            <person name="Kim S."/>
            <person name="Choi T."/>
            <person name="Kim D."/>
            <person name="Ryu S."/>
            <person name="Kim W."/>
        </authorList>
    </citation>
    <scope>NUCLEOTIDE SEQUENCE [LARGE SCALE GENOMIC DNA]</scope>
    <source>
        <tissue evidence="1">Muscle</tissue>
    </source>
</reference>
<accession>A0A5B7JQ18</accession>
<dbReference type="Proteomes" id="UP000324222">
    <property type="component" value="Unassembled WGS sequence"/>
</dbReference>
<organism evidence="1 2">
    <name type="scientific">Portunus trituberculatus</name>
    <name type="common">Swimming crab</name>
    <name type="synonym">Neptunus trituberculatus</name>
    <dbReference type="NCBI Taxonomy" id="210409"/>
    <lineage>
        <taxon>Eukaryota</taxon>
        <taxon>Metazoa</taxon>
        <taxon>Ecdysozoa</taxon>
        <taxon>Arthropoda</taxon>
        <taxon>Crustacea</taxon>
        <taxon>Multicrustacea</taxon>
        <taxon>Malacostraca</taxon>
        <taxon>Eumalacostraca</taxon>
        <taxon>Eucarida</taxon>
        <taxon>Decapoda</taxon>
        <taxon>Pleocyemata</taxon>
        <taxon>Brachyura</taxon>
        <taxon>Eubrachyura</taxon>
        <taxon>Portunoidea</taxon>
        <taxon>Portunidae</taxon>
        <taxon>Portuninae</taxon>
        <taxon>Portunus</taxon>
    </lineage>
</organism>
<keyword evidence="2" id="KW-1185">Reference proteome</keyword>
<dbReference type="EMBL" id="VSRR010106873">
    <property type="protein sequence ID" value="MPC96665.1"/>
    <property type="molecule type" value="Genomic_DNA"/>
</dbReference>
<protein>
    <submittedName>
        <fullName evidence="1">Uncharacterized protein</fullName>
    </submittedName>
</protein>
<proteinExistence type="predicted"/>
<evidence type="ECO:0000313" key="2">
    <source>
        <dbReference type="Proteomes" id="UP000324222"/>
    </source>
</evidence>
<comment type="caution">
    <text evidence="1">The sequence shown here is derived from an EMBL/GenBank/DDBJ whole genome shotgun (WGS) entry which is preliminary data.</text>
</comment>
<name>A0A5B7JQ18_PORTR</name>
<sequence length="24" mass="2546">MQTIFPIQPEGGSCGEVFGCVCGW</sequence>